<reference evidence="2 3" key="1">
    <citation type="submission" date="2014-04" db="EMBL/GenBank/DDBJ databases">
        <authorList>
            <consortium name="DOE Joint Genome Institute"/>
            <person name="Kuo A."/>
            <person name="Kohler A."/>
            <person name="Costa M.D."/>
            <person name="Nagy L.G."/>
            <person name="Floudas D."/>
            <person name="Copeland A."/>
            <person name="Barry K.W."/>
            <person name="Cichocki N."/>
            <person name="Veneault-Fourrey C."/>
            <person name="LaButti K."/>
            <person name="Lindquist E.A."/>
            <person name="Lipzen A."/>
            <person name="Lundell T."/>
            <person name="Morin E."/>
            <person name="Murat C."/>
            <person name="Sun H."/>
            <person name="Tunlid A."/>
            <person name="Henrissat B."/>
            <person name="Grigoriev I.V."/>
            <person name="Hibbett D.S."/>
            <person name="Martin F."/>
            <person name="Nordberg H.P."/>
            <person name="Cantor M.N."/>
            <person name="Hua S.X."/>
        </authorList>
    </citation>
    <scope>NUCLEOTIDE SEQUENCE [LARGE SCALE GENOMIC DNA]</scope>
    <source>
        <strain evidence="2 3">441</strain>
    </source>
</reference>
<dbReference type="EMBL" id="KN833764">
    <property type="protein sequence ID" value="KIK20477.1"/>
    <property type="molecule type" value="Genomic_DNA"/>
</dbReference>
<accession>A0A0C9ZDF0</accession>
<evidence type="ECO:0000256" key="1">
    <source>
        <dbReference type="SAM" id="MobiDB-lite"/>
    </source>
</evidence>
<name>A0A0C9ZDF0_9AGAM</name>
<evidence type="ECO:0000313" key="3">
    <source>
        <dbReference type="Proteomes" id="UP000054018"/>
    </source>
</evidence>
<keyword evidence="3" id="KW-1185">Reference proteome</keyword>
<sequence length="65" mass="7521">MGTRRIPIPTTNGEHELAHRRQINKRRGTRGRISHRKADMIITVPSETPQPARHPARGSIKHFHR</sequence>
<feature type="compositionally biased region" description="Basic residues" evidence="1">
    <location>
        <begin position="54"/>
        <end position="65"/>
    </location>
</feature>
<feature type="region of interest" description="Disordered" evidence="1">
    <location>
        <begin position="45"/>
        <end position="65"/>
    </location>
</feature>
<protein>
    <submittedName>
        <fullName evidence="2">Uncharacterized protein</fullName>
    </submittedName>
</protein>
<proteinExistence type="predicted"/>
<gene>
    <name evidence="2" type="ORF">PISMIDRAFT_593547</name>
</gene>
<reference evidence="3" key="2">
    <citation type="submission" date="2015-01" db="EMBL/GenBank/DDBJ databases">
        <title>Evolutionary Origins and Diversification of the Mycorrhizal Mutualists.</title>
        <authorList>
            <consortium name="DOE Joint Genome Institute"/>
            <consortium name="Mycorrhizal Genomics Consortium"/>
            <person name="Kohler A."/>
            <person name="Kuo A."/>
            <person name="Nagy L.G."/>
            <person name="Floudas D."/>
            <person name="Copeland A."/>
            <person name="Barry K.W."/>
            <person name="Cichocki N."/>
            <person name="Veneault-Fourrey C."/>
            <person name="LaButti K."/>
            <person name="Lindquist E.A."/>
            <person name="Lipzen A."/>
            <person name="Lundell T."/>
            <person name="Morin E."/>
            <person name="Murat C."/>
            <person name="Riley R."/>
            <person name="Ohm R."/>
            <person name="Sun H."/>
            <person name="Tunlid A."/>
            <person name="Henrissat B."/>
            <person name="Grigoriev I.V."/>
            <person name="Hibbett D.S."/>
            <person name="Martin F."/>
        </authorList>
    </citation>
    <scope>NUCLEOTIDE SEQUENCE [LARGE SCALE GENOMIC DNA]</scope>
    <source>
        <strain evidence="3">441</strain>
    </source>
</reference>
<dbReference type="Proteomes" id="UP000054018">
    <property type="component" value="Unassembled WGS sequence"/>
</dbReference>
<evidence type="ECO:0000313" key="2">
    <source>
        <dbReference type="EMBL" id="KIK20477.1"/>
    </source>
</evidence>
<organism evidence="2 3">
    <name type="scientific">Pisolithus microcarpus 441</name>
    <dbReference type="NCBI Taxonomy" id="765257"/>
    <lineage>
        <taxon>Eukaryota</taxon>
        <taxon>Fungi</taxon>
        <taxon>Dikarya</taxon>
        <taxon>Basidiomycota</taxon>
        <taxon>Agaricomycotina</taxon>
        <taxon>Agaricomycetes</taxon>
        <taxon>Agaricomycetidae</taxon>
        <taxon>Boletales</taxon>
        <taxon>Sclerodermatineae</taxon>
        <taxon>Pisolithaceae</taxon>
        <taxon>Pisolithus</taxon>
    </lineage>
</organism>
<dbReference type="HOGENOM" id="CLU_2850611_0_0_1"/>
<dbReference type="AlphaFoldDB" id="A0A0C9ZDF0"/>